<dbReference type="InterPro" id="IPR002016">
    <property type="entry name" value="Haem_peroxidase"/>
</dbReference>
<organism evidence="4 5">
    <name type="scientific">Protea cynaroides</name>
    <dbReference type="NCBI Taxonomy" id="273540"/>
    <lineage>
        <taxon>Eukaryota</taxon>
        <taxon>Viridiplantae</taxon>
        <taxon>Streptophyta</taxon>
        <taxon>Embryophyta</taxon>
        <taxon>Tracheophyta</taxon>
        <taxon>Spermatophyta</taxon>
        <taxon>Magnoliopsida</taxon>
        <taxon>Proteales</taxon>
        <taxon>Proteaceae</taxon>
        <taxon>Protea</taxon>
    </lineage>
</organism>
<dbReference type="GO" id="GO:0020037">
    <property type="term" value="F:heme binding"/>
    <property type="evidence" value="ECO:0007669"/>
    <property type="project" value="InterPro"/>
</dbReference>
<dbReference type="Proteomes" id="UP001141806">
    <property type="component" value="Unassembled WGS sequence"/>
</dbReference>
<feature type="region of interest" description="Disordered" evidence="1">
    <location>
        <begin position="488"/>
        <end position="510"/>
    </location>
</feature>
<dbReference type="GO" id="GO:0004601">
    <property type="term" value="F:peroxidase activity"/>
    <property type="evidence" value="ECO:0007669"/>
    <property type="project" value="InterPro"/>
</dbReference>
<name>A0A9Q0GTC9_9MAGN</name>
<keyword evidence="5" id="KW-1185">Reference proteome</keyword>
<dbReference type="GO" id="GO:0009910">
    <property type="term" value="P:negative regulation of flower development"/>
    <property type="evidence" value="ECO:0007669"/>
    <property type="project" value="InterPro"/>
</dbReference>
<sequence>MSFFHLNLAVLFHWCCKMDKNVMEDGNHTSDVTPVAKSCIALIESQPSELDNVGDIQKTDKCGHFSIRGYVAEVRRKDRKICWPFPTVGNCNKLEEQMLPPLHVPEFRWWCCQNCLRKTDAKDAPMGTMVLPNCCNIAKTTTSSGFTFTSSCGDAQKLHSCFQQSSEINIVDGRKSSSDVSLHVNNAEHCPTLFVNCKEKGAEVEHPGTKDIHRLNDGIPEENMNLASCKSTYSLKKDDTCLEGVNFTGGGTFSTSFQVGKKECDLSSNETAIASLPNSHEKSSLEIVRFESKGHELVNSSSEIFHNESVTVKSKGDELINSSKENFHTEKPEFSRTNLAKINGAHKDVVTSSLISKVDKEASNAVICQTKKLHSLVSIDNSSESDENLAGKQAQDQYHASQHGNSGDTSHGSKPRKLHLLTDIIRREMLAASNNLHYTERDATTGCMKTGGAQSKATLDAPSGMCVYTVTNNQMAFQGNDKKVVLGKRKKHKLPRDRDEGSCEMDRQRGTTESIEILKEDSQIKDMDTTVANGELAGDASVLVGFHRGSKVLLGKNRNGKKQILGKEEKEMPQVEDSFSSLAPCCKVISKEVEIRKDAKINCMASGHVSIKSLQDGVAGKDLNLDAQSCVAAQQRGQNLVLDKKKNRVPQVEDEKSLIMPWQDGMQHKDLIMKKYVDRKRKGAPSDGLQSFQVPGTGRGIRRGLKHHMQSHGKGTLNKKQKDLLQIKCRGTVPGESGSSSLIFQPKDSFNACNYENATNVEDPSKLSMDQCDQVANKMSECVASDDIPMEIVELMARNQYERRLYYAKDATENTHCLSETTEKVINSGLTDSTEARGNEMLRSLHVKKMAKDGICSGPIEGLTKRKSDACSSCFDGKYNSINFSTSQLEQGQSSSGFKAFSKHQGKVPSQVQFPVIGSRRSCGAENCSWDGDMAGQRCFSSPAQSLGAYQTSQEILEQSSFMESQSVWSSSPNRMPFESNIPQKLVTGVSNSNRLSQSPNPLPKGYLNWEMNEGAHPDYLFACTDKGNEYHPKMRGPLDLYANETLSAMFLLRLMHAGVCSSSPLNMNDNPERFPKDRPFPHDKIINELPGPEASLSKTNRALVDLPSCDYHGESHLLGNSHEHFPPVSIAKAVDSSVPKDVNFQRTNGLKGGFLAKTLPCSLKHQEREGKKRSYSPARTRGPKLQMSTSRESHASENCEYTVHKLKKGCLHLQPSNSTKFPKKSQTEKGSTKRVQLKVGGRDETASPVERISGIGSCTLNRNPADFTVPEYGNVYMIGAADLKYKKKIPSRERGGLINIDGHKRQKKMKLTTIKENGQI</sequence>
<protein>
    <recommendedName>
        <fullName evidence="3">Plant heme peroxidase family profile domain-containing protein</fullName>
    </recommendedName>
</protein>
<reference evidence="4" key="1">
    <citation type="journal article" date="2023" name="Plant J.">
        <title>The genome of the king protea, Protea cynaroides.</title>
        <authorList>
            <person name="Chang J."/>
            <person name="Duong T.A."/>
            <person name="Schoeman C."/>
            <person name="Ma X."/>
            <person name="Roodt D."/>
            <person name="Barker N."/>
            <person name="Li Z."/>
            <person name="Van de Peer Y."/>
            <person name="Mizrachi E."/>
        </authorList>
    </citation>
    <scope>NUCLEOTIDE SEQUENCE</scope>
    <source>
        <tissue evidence="4">Young leaves</tissue>
    </source>
</reference>
<accession>A0A9Q0GTC9</accession>
<dbReference type="PROSITE" id="PS50873">
    <property type="entry name" value="PEROXIDASE_4"/>
    <property type="match status" value="1"/>
</dbReference>
<feature type="compositionally biased region" description="Basic and acidic residues" evidence="1">
    <location>
        <begin position="496"/>
        <end position="510"/>
    </location>
</feature>
<gene>
    <name evidence="4" type="ORF">NE237_030066</name>
</gene>
<dbReference type="GO" id="GO:0045892">
    <property type="term" value="P:negative regulation of DNA-templated transcription"/>
    <property type="evidence" value="ECO:0007669"/>
    <property type="project" value="InterPro"/>
</dbReference>
<feature type="region of interest" description="Disordered" evidence="1">
    <location>
        <begin position="1214"/>
        <end position="1246"/>
    </location>
</feature>
<comment type="caution">
    <text evidence="4">The sequence shown here is derived from an EMBL/GenBank/DDBJ whole genome shotgun (WGS) entry which is preliminary data.</text>
</comment>
<feature type="signal peptide" evidence="2">
    <location>
        <begin position="1"/>
        <end position="17"/>
    </location>
</feature>
<feature type="domain" description="Plant heme peroxidase family profile" evidence="3">
    <location>
        <begin position="158"/>
        <end position="329"/>
    </location>
</feature>
<feature type="region of interest" description="Disordered" evidence="1">
    <location>
        <begin position="384"/>
        <end position="415"/>
    </location>
</feature>
<evidence type="ECO:0000313" key="5">
    <source>
        <dbReference type="Proteomes" id="UP001141806"/>
    </source>
</evidence>
<proteinExistence type="predicted"/>
<feature type="compositionally biased region" description="Polar residues" evidence="1">
    <location>
        <begin position="394"/>
        <end position="412"/>
    </location>
</feature>
<dbReference type="GO" id="GO:0006979">
    <property type="term" value="P:response to oxidative stress"/>
    <property type="evidence" value="ECO:0007669"/>
    <property type="project" value="InterPro"/>
</dbReference>
<evidence type="ECO:0000259" key="3">
    <source>
        <dbReference type="PROSITE" id="PS50873"/>
    </source>
</evidence>
<dbReference type="PANTHER" id="PTHR35504:SF1">
    <property type="entry name" value="PROTEIN EMBRYONIC FLOWER 1"/>
    <property type="match status" value="1"/>
</dbReference>
<dbReference type="EMBL" id="JAMYWD010000012">
    <property type="protein sequence ID" value="KAJ4953234.1"/>
    <property type="molecule type" value="Genomic_DNA"/>
</dbReference>
<dbReference type="InterPro" id="IPR034583">
    <property type="entry name" value="EMF1"/>
</dbReference>
<keyword evidence="2" id="KW-0732">Signal</keyword>
<dbReference type="PANTHER" id="PTHR35504">
    <property type="entry name" value="PROTEIN EMBRYONIC FLOWER 1"/>
    <property type="match status" value="1"/>
</dbReference>
<dbReference type="GO" id="GO:0048367">
    <property type="term" value="P:shoot system development"/>
    <property type="evidence" value="ECO:0007669"/>
    <property type="project" value="InterPro"/>
</dbReference>
<evidence type="ECO:0000256" key="1">
    <source>
        <dbReference type="SAM" id="MobiDB-lite"/>
    </source>
</evidence>
<feature type="region of interest" description="Disordered" evidence="1">
    <location>
        <begin position="1166"/>
        <end position="1194"/>
    </location>
</feature>
<feature type="chain" id="PRO_5040454498" description="Plant heme peroxidase family profile domain-containing protein" evidence="2">
    <location>
        <begin position="18"/>
        <end position="1321"/>
    </location>
</feature>
<evidence type="ECO:0000256" key="2">
    <source>
        <dbReference type="SAM" id="SignalP"/>
    </source>
</evidence>
<dbReference type="OrthoDB" id="754229at2759"/>
<evidence type="ECO:0000313" key="4">
    <source>
        <dbReference type="EMBL" id="KAJ4953234.1"/>
    </source>
</evidence>